<dbReference type="NCBIfam" id="TIGR01400">
    <property type="entry name" value="fliR"/>
    <property type="match status" value="1"/>
</dbReference>
<evidence type="ECO:0000256" key="8">
    <source>
        <dbReference type="ARBA" id="ARBA00023143"/>
    </source>
</evidence>
<gene>
    <name evidence="11" type="ORF">SAMN05660653_03070</name>
</gene>
<feature type="transmembrane region" description="Helical" evidence="10">
    <location>
        <begin position="107"/>
        <end position="130"/>
    </location>
</feature>
<reference evidence="11 12" key="1">
    <citation type="submission" date="2016-10" db="EMBL/GenBank/DDBJ databases">
        <authorList>
            <person name="de Groot N.N."/>
        </authorList>
    </citation>
    <scope>NUCLEOTIDE SEQUENCE [LARGE SCALE GENOMIC DNA]</scope>
    <source>
        <strain evidence="11 12">ASO4-2</strain>
    </source>
</reference>
<dbReference type="AlphaFoldDB" id="A0A1G6ERE9"/>
<dbReference type="EMBL" id="FMXO01000021">
    <property type="protein sequence ID" value="SDB59958.1"/>
    <property type="molecule type" value="Genomic_DNA"/>
</dbReference>
<evidence type="ECO:0000256" key="7">
    <source>
        <dbReference type="ARBA" id="ARBA00023136"/>
    </source>
</evidence>
<name>A0A1G6ERE9_9BACT</name>
<comment type="function">
    <text evidence="1 10">Role in flagellar biosynthesis.</text>
</comment>
<evidence type="ECO:0000256" key="4">
    <source>
        <dbReference type="ARBA" id="ARBA00022475"/>
    </source>
</evidence>
<dbReference type="InterPro" id="IPR002010">
    <property type="entry name" value="T3SS_IM_R"/>
</dbReference>
<protein>
    <recommendedName>
        <fullName evidence="3 9">Flagellar biosynthetic protein FliR</fullName>
    </recommendedName>
</protein>
<dbReference type="InterPro" id="IPR006303">
    <property type="entry name" value="FliR"/>
</dbReference>
<keyword evidence="12" id="KW-1185">Reference proteome</keyword>
<keyword evidence="7 10" id="KW-0472">Membrane</keyword>
<organism evidence="11 12">
    <name type="scientific">Desulfonatronum thiosulfatophilum</name>
    <dbReference type="NCBI Taxonomy" id="617002"/>
    <lineage>
        <taxon>Bacteria</taxon>
        <taxon>Pseudomonadati</taxon>
        <taxon>Thermodesulfobacteriota</taxon>
        <taxon>Desulfovibrionia</taxon>
        <taxon>Desulfovibrionales</taxon>
        <taxon>Desulfonatronaceae</taxon>
        <taxon>Desulfonatronum</taxon>
    </lineage>
</organism>
<evidence type="ECO:0000256" key="2">
    <source>
        <dbReference type="ARBA" id="ARBA00009772"/>
    </source>
</evidence>
<dbReference type="OrthoDB" id="9797790at2"/>
<evidence type="ECO:0000256" key="1">
    <source>
        <dbReference type="ARBA" id="ARBA00002578"/>
    </source>
</evidence>
<evidence type="ECO:0000256" key="9">
    <source>
        <dbReference type="NCBIfam" id="TIGR01400"/>
    </source>
</evidence>
<comment type="subcellular location">
    <subcellularLocation>
        <location evidence="10">Cell membrane</location>
        <topology evidence="10">Multi-pass membrane protein</topology>
    </subcellularLocation>
    <subcellularLocation>
        <location evidence="10">Bacterial flagellum basal body</location>
    </subcellularLocation>
</comment>
<feature type="transmembrane region" description="Helical" evidence="10">
    <location>
        <begin position="180"/>
        <end position="202"/>
    </location>
</feature>
<dbReference type="GO" id="GO:0005886">
    <property type="term" value="C:plasma membrane"/>
    <property type="evidence" value="ECO:0007669"/>
    <property type="project" value="UniProtKB-SubCell"/>
</dbReference>
<dbReference type="PRINTS" id="PR00953">
    <property type="entry name" value="TYPE3IMRPROT"/>
</dbReference>
<comment type="similarity">
    <text evidence="2 10">Belongs to the FliR/MopE/SpaR family.</text>
</comment>
<dbReference type="GO" id="GO:0044780">
    <property type="term" value="P:bacterial-type flagellum assembly"/>
    <property type="evidence" value="ECO:0007669"/>
    <property type="project" value="UniProtKB-UniRule"/>
</dbReference>
<proteinExistence type="inferred from homology"/>
<feature type="transmembrane region" description="Helical" evidence="10">
    <location>
        <begin position="68"/>
        <end position="95"/>
    </location>
</feature>
<feature type="transmembrane region" description="Helical" evidence="10">
    <location>
        <begin position="222"/>
        <end position="247"/>
    </location>
</feature>
<keyword evidence="6 10" id="KW-1133">Transmembrane helix</keyword>
<evidence type="ECO:0000313" key="11">
    <source>
        <dbReference type="EMBL" id="SDB59958.1"/>
    </source>
</evidence>
<keyword evidence="11" id="KW-0969">Cilium</keyword>
<dbReference type="GO" id="GO:0006605">
    <property type="term" value="P:protein targeting"/>
    <property type="evidence" value="ECO:0007669"/>
    <property type="project" value="UniProtKB-UniRule"/>
</dbReference>
<dbReference type="PANTHER" id="PTHR30065:SF1">
    <property type="entry name" value="SURFACE PRESENTATION OF ANTIGENS PROTEIN SPAR"/>
    <property type="match status" value="1"/>
</dbReference>
<keyword evidence="11" id="KW-0966">Cell projection</keyword>
<keyword evidence="4 10" id="KW-1003">Cell membrane</keyword>
<dbReference type="Proteomes" id="UP000198771">
    <property type="component" value="Unassembled WGS sequence"/>
</dbReference>
<feature type="transmembrane region" description="Helical" evidence="10">
    <location>
        <begin position="12"/>
        <end position="31"/>
    </location>
</feature>
<feature type="transmembrane region" description="Helical" evidence="10">
    <location>
        <begin position="150"/>
        <end position="168"/>
    </location>
</feature>
<dbReference type="STRING" id="617002.SAMN05660653_03070"/>
<dbReference type="Pfam" id="PF01311">
    <property type="entry name" value="Bac_export_1"/>
    <property type="match status" value="1"/>
</dbReference>
<dbReference type="GO" id="GO:0009425">
    <property type="term" value="C:bacterial-type flagellum basal body"/>
    <property type="evidence" value="ECO:0007669"/>
    <property type="project" value="UniProtKB-SubCell"/>
</dbReference>
<sequence>MDLFSFDPQIFLSFFLTLFRISLIVFMLPFFGGENIPVPAKAALCLVLTLGLWPHLSFSADYFPAHPFMIALMILGELLLGLALGLIVRVLFAAIQTGGQLIGFQMGFAMVSVVDPSSGVSMAVTAHFLYMTSLLVFLSLNGHLHLLNALTHSFSLVPPGGLLLTPALSEQMIHYSSQIFVLAIKIASPVMVALFLVDLALALVAKAAPQMNVIFVGFPLKIAVGFLFLGTMFTIMGLYVQEFILLLGSMFQGVMLSGR</sequence>
<evidence type="ECO:0000256" key="3">
    <source>
        <dbReference type="ARBA" id="ARBA00021717"/>
    </source>
</evidence>
<evidence type="ECO:0000313" key="12">
    <source>
        <dbReference type="Proteomes" id="UP000198771"/>
    </source>
</evidence>
<keyword evidence="11" id="KW-0282">Flagellum</keyword>
<dbReference type="PANTHER" id="PTHR30065">
    <property type="entry name" value="FLAGELLAR BIOSYNTHETIC PROTEIN FLIR"/>
    <property type="match status" value="1"/>
</dbReference>
<evidence type="ECO:0000256" key="10">
    <source>
        <dbReference type="RuleBase" id="RU362071"/>
    </source>
</evidence>
<keyword evidence="8 10" id="KW-0975">Bacterial flagellum</keyword>
<feature type="transmembrane region" description="Helical" evidence="10">
    <location>
        <begin position="38"/>
        <end position="56"/>
    </location>
</feature>
<keyword evidence="5 10" id="KW-0812">Transmembrane</keyword>
<evidence type="ECO:0000256" key="5">
    <source>
        <dbReference type="ARBA" id="ARBA00022692"/>
    </source>
</evidence>
<accession>A0A1G6ERE9</accession>
<dbReference type="RefSeq" id="WP_092123702.1">
    <property type="nucleotide sequence ID" value="NZ_FMXO01000021.1"/>
</dbReference>
<evidence type="ECO:0000256" key="6">
    <source>
        <dbReference type="ARBA" id="ARBA00022989"/>
    </source>
</evidence>